<keyword evidence="6 7" id="KW-0472">Membrane</keyword>
<reference evidence="9 10" key="1">
    <citation type="submission" date="2019-11" db="EMBL/GenBank/DDBJ databases">
        <authorList>
            <person name="Zheng R.K."/>
            <person name="Sun C.M."/>
        </authorList>
    </citation>
    <scope>NUCLEOTIDE SEQUENCE [LARGE SCALE GENOMIC DNA]</scope>
    <source>
        <strain evidence="9 10">WC007</strain>
    </source>
</reference>
<evidence type="ECO:0000313" key="10">
    <source>
        <dbReference type="Proteomes" id="UP000428260"/>
    </source>
</evidence>
<feature type="transmembrane region" description="Helical" evidence="7">
    <location>
        <begin position="111"/>
        <end position="132"/>
    </location>
</feature>
<dbReference type="EMBL" id="CP046401">
    <property type="protein sequence ID" value="QGY46120.1"/>
    <property type="molecule type" value="Genomic_DNA"/>
</dbReference>
<dbReference type="PANTHER" id="PTHR30576">
    <property type="entry name" value="COLANIC BIOSYNTHESIS UDP-GLUCOSE LIPID CARRIER TRANSFERASE"/>
    <property type="match status" value="1"/>
</dbReference>
<evidence type="ECO:0000256" key="7">
    <source>
        <dbReference type="SAM" id="Phobius"/>
    </source>
</evidence>
<organism evidence="9 10">
    <name type="scientific">Maribellus comscasis</name>
    <dbReference type="NCBI Taxonomy" id="2681766"/>
    <lineage>
        <taxon>Bacteria</taxon>
        <taxon>Pseudomonadati</taxon>
        <taxon>Bacteroidota</taxon>
        <taxon>Bacteroidia</taxon>
        <taxon>Marinilabiliales</taxon>
        <taxon>Prolixibacteraceae</taxon>
        <taxon>Maribellus</taxon>
    </lineage>
</organism>
<keyword evidence="10" id="KW-1185">Reference proteome</keyword>
<evidence type="ECO:0000256" key="5">
    <source>
        <dbReference type="ARBA" id="ARBA00022989"/>
    </source>
</evidence>
<dbReference type="PANTHER" id="PTHR30576:SF10">
    <property type="entry name" value="SLL5057 PROTEIN"/>
    <property type="match status" value="1"/>
</dbReference>
<dbReference type="NCBIfam" id="TIGR03025">
    <property type="entry name" value="EPS_sugtrans"/>
    <property type="match status" value="1"/>
</dbReference>
<dbReference type="GO" id="GO:0016020">
    <property type="term" value="C:membrane"/>
    <property type="evidence" value="ECO:0007669"/>
    <property type="project" value="UniProtKB-SubCell"/>
</dbReference>
<dbReference type="Proteomes" id="UP000428260">
    <property type="component" value="Chromosome"/>
</dbReference>
<evidence type="ECO:0000256" key="1">
    <source>
        <dbReference type="ARBA" id="ARBA00004141"/>
    </source>
</evidence>
<evidence type="ECO:0000259" key="8">
    <source>
        <dbReference type="Pfam" id="PF02397"/>
    </source>
</evidence>
<evidence type="ECO:0000256" key="3">
    <source>
        <dbReference type="ARBA" id="ARBA00022679"/>
    </source>
</evidence>
<accession>A0A6I6JYA5</accession>
<dbReference type="Pfam" id="PF02397">
    <property type="entry name" value="Bac_transf"/>
    <property type="match status" value="1"/>
</dbReference>
<evidence type="ECO:0000256" key="6">
    <source>
        <dbReference type="ARBA" id="ARBA00023136"/>
    </source>
</evidence>
<name>A0A6I6JYA5_9BACT</name>
<comment type="similarity">
    <text evidence="2">Belongs to the bacterial sugar transferase family.</text>
</comment>
<evidence type="ECO:0000256" key="2">
    <source>
        <dbReference type="ARBA" id="ARBA00006464"/>
    </source>
</evidence>
<dbReference type="InterPro" id="IPR003362">
    <property type="entry name" value="Bact_transf"/>
</dbReference>
<sequence>MTNCKDTEEKYKNRFKIISESKKLDELFREETIDELIYCKAKNNQHEIRNYISNCAEVGISFHHFNETAQSENGIQSKLLSFRLIDQLPLVTYKNTPDNYLGLKMKIAFDFLFSFTVIILGFPIFLMIAFAIQLEGSGPVFFKQERIGLNGRRFLCFKFRTMAVGSEALQASLLGQNEQDGPVFKIANDPRVTRIGRFLRKTSLDELPQFVNILRGEMSVVGPRPPIPTEVEKYEQWQKRRLSMKPGITCTWQVSRRNNISFEQWMRLDLEYIDNWSLTNDFLIVFKTIKTVITATGR</sequence>
<gene>
    <name evidence="9" type="ORF">GM418_21345</name>
</gene>
<keyword evidence="5 7" id="KW-1133">Transmembrane helix</keyword>
<dbReference type="InterPro" id="IPR017475">
    <property type="entry name" value="EPS_sugar_tfrase"/>
</dbReference>
<dbReference type="GO" id="GO:0016780">
    <property type="term" value="F:phosphotransferase activity, for other substituted phosphate groups"/>
    <property type="evidence" value="ECO:0007669"/>
    <property type="project" value="TreeGrafter"/>
</dbReference>
<protein>
    <submittedName>
        <fullName evidence="9">Exopolysaccharide biosynthesis polyprenyl glycosylphosphotransferase</fullName>
    </submittedName>
</protein>
<keyword evidence="3 9" id="KW-0808">Transferase</keyword>
<evidence type="ECO:0000256" key="4">
    <source>
        <dbReference type="ARBA" id="ARBA00022692"/>
    </source>
</evidence>
<keyword evidence="4 7" id="KW-0812">Transmembrane</keyword>
<comment type="subcellular location">
    <subcellularLocation>
        <location evidence="1">Membrane</location>
        <topology evidence="1">Multi-pass membrane protein</topology>
    </subcellularLocation>
</comment>
<proteinExistence type="inferred from homology"/>
<dbReference type="KEGG" id="mcos:GM418_21345"/>
<evidence type="ECO:0000313" key="9">
    <source>
        <dbReference type="EMBL" id="QGY46120.1"/>
    </source>
</evidence>
<feature type="domain" description="Bacterial sugar transferase" evidence="8">
    <location>
        <begin position="106"/>
        <end position="293"/>
    </location>
</feature>
<dbReference type="AlphaFoldDB" id="A0A6I6JYA5"/>